<comment type="caution">
    <text evidence="2">The sequence shown here is derived from an EMBL/GenBank/DDBJ whole genome shotgun (WGS) entry which is preliminary data.</text>
</comment>
<name>A0ABP8KQB5_9BACT</name>
<evidence type="ECO:0000313" key="2">
    <source>
        <dbReference type="EMBL" id="GAA4413295.1"/>
    </source>
</evidence>
<keyword evidence="3" id="KW-1185">Reference proteome</keyword>
<proteinExistence type="predicted"/>
<dbReference type="Proteomes" id="UP001500936">
    <property type="component" value="Unassembled WGS sequence"/>
</dbReference>
<evidence type="ECO:0000256" key="1">
    <source>
        <dbReference type="SAM" id="Phobius"/>
    </source>
</evidence>
<organism evidence="2 3">
    <name type="scientific">Nibrella viscosa</name>
    <dbReference type="NCBI Taxonomy" id="1084524"/>
    <lineage>
        <taxon>Bacteria</taxon>
        <taxon>Pseudomonadati</taxon>
        <taxon>Bacteroidota</taxon>
        <taxon>Cytophagia</taxon>
        <taxon>Cytophagales</taxon>
        <taxon>Spirosomataceae</taxon>
        <taxon>Nibrella</taxon>
    </lineage>
</organism>
<feature type="transmembrane region" description="Helical" evidence="1">
    <location>
        <begin position="7"/>
        <end position="28"/>
    </location>
</feature>
<sequence length="58" mass="6695">MKTILKPLSYIGLLLTVMPAFLVFYGVLSLDNHKLLMLIGMLLWFVTAPFWILKKKVD</sequence>
<reference evidence="3" key="1">
    <citation type="journal article" date="2019" name="Int. J. Syst. Evol. Microbiol.">
        <title>The Global Catalogue of Microorganisms (GCM) 10K type strain sequencing project: providing services to taxonomists for standard genome sequencing and annotation.</title>
        <authorList>
            <consortium name="The Broad Institute Genomics Platform"/>
            <consortium name="The Broad Institute Genome Sequencing Center for Infectious Disease"/>
            <person name="Wu L."/>
            <person name="Ma J."/>
        </authorList>
    </citation>
    <scope>NUCLEOTIDE SEQUENCE [LARGE SCALE GENOMIC DNA]</scope>
    <source>
        <strain evidence="3">JCM 17925</strain>
    </source>
</reference>
<evidence type="ECO:0000313" key="3">
    <source>
        <dbReference type="Proteomes" id="UP001500936"/>
    </source>
</evidence>
<accession>A0ABP8KQB5</accession>
<protein>
    <submittedName>
        <fullName evidence="2">Uncharacterized protein</fullName>
    </submittedName>
</protein>
<keyword evidence="1" id="KW-0472">Membrane</keyword>
<feature type="transmembrane region" description="Helical" evidence="1">
    <location>
        <begin position="34"/>
        <end position="53"/>
    </location>
</feature>
<keyword evidence="1" id="KW-0812">Transmembrane</keyword>
<keyword evidence="1" id="KW-1133">Transmembrane helix</keyword>
<dbReference type="RefSeq" id="WP_345269879.1">
    <property type="nucleotide sequence ID" value="NZ_BAABHB010000010.1"/>
</dbReference>
<gene>
    <name evidence="2" type="ORF">GCM10023187_41420</name>
</gene>
<dbReference type="EMBL" id="BAABHB010000010">
    <property type="protein sequence ID" value="GAA4413295.1"/>
    <property type="molecule type" value="Genomic_DNA"/>
</dbReference>